<feature type="domain" description="EF-hand" evidence="4">
    <location>
        <begin position="18"/>
        <end position="53"/>
    </location>
</feature>
<dbReference type="SUPFAM" id="SSF47473">
    <property type="entry name" value="EF-hand"/>
    <property type="match status" value="1"/>
</dbReference>
<dbReference type="PANTHER" id="PTHR22870">
    <property type="entry name" value="REGULATOR OF CHROMOSOME CONDENSATION"/>
    <property type="match status" value="1"/>
</dbReference>
<evidence type="ECO:0000256" key="2">
    <source>
        <dbReference type="ARBA" id="ARBA00022837"/>
    </source>
</evidence>
<dbReference type="PRINTS" id="PR00633">
    <property type="entry name" value="RCCNDNSATION"/>
</dbReference>
<keyword evidence="1" id="KW-0677">Repeat</keyword>
<comment type="caution">
    <text evidence="5">The sequence shown here is derived from an EMBL/GenBank/DDBJ whole genome shotgun (WGS) entry which is preliminary data.</text>
</comment>
<dbReference type="InterPro" id="IPR018247">
    <property type="entry name" value="EF_Hand_1_Ca_BS"/>
</dbReference>
<dbReference type="InterPro" id="IPR051210">
    <property type="entry name" value="Ub_ligase/GEF_domain"/>
</dbReference>
<name>A0ABR2IJ20_9EUKA</name>
<dbReference type="InterPro" id="IPR011992">
    <property type="entry name" value="EF-hand-dom_pair"/>
</dbReference>
<dbReference type="InterPro" id="IPR009091">
    <property type="entry name" value="RCC1/BLIP-II"/>
</dbReference>
<dbReference type="InterPro" id="IPR000408">
    <property type="entry name" value="Reg_chr_condens"/>
</dbReference>
<dbReference type="PROSITE" id="PS50222">
    <property type="entry name" value="EF_HAND_2"/>
    <property type="match status" value="1"/>
</dbReference>
<evidence type="ECO:0000313" key="5">
    <source>
        <dbReference type="EMBL" id="KAK8863572.1"/>
    </source>
</evidence>
<evidence type="ECO:0000256" key="1">
    <source>
        <dbReference type="ARBA" id="ARBA00022737"/>
    </source>
</evidence>
<keyword evidence="2" id="KW-0106">Calcium</keyword>
<dbReference type="Gene3D" id="1.10.238.10">
    <property type="entry name" value="EF-hand"/>
    <property type="match status" value="1"/>
</dbReference>
<feature type="repeat" description="RCC1" evidence="3">
    <location>
        <begin position="418"/>
        <end position="469"/>
    </location>
</feature>
<reference evidence="5 6" key="1">
    <citation type="submission" date="2024-04" db="EMBL/GenBank/DDBJ databases">
        <title>Tritrichomonas musculus Genome.</title>
        <authorList>
            <person name="Alves-Ferreira E."/>
            <person name="Grigg M."/>
            <person name="Lorenzi H."/>
            <person name="Galac M."/>
        </authorList>
    </citation>
    <scope>NUCLEOTIDE SEQUENCE [LARGE SCALE GENOMIC DNA]</scope>
    <source>
        <strain evidence="5 6">EAF2021</strain>
    </source>
</reference>
<dbReference type="EMBL" id="JAPFFF010000017">
    <property type="protein sequence ID" value="KAK8863572.1"/>
    <property type="molecule type" value="Genomic_DNA"/>
</dbReference>
<evidence type="ECO:0000259" key="4">
    <source>
        <dbReference type="PROSITE" id="PS50222"/>
    </source>
</evidence>
<dbReference type="PANTHER" id="PTHR22870:SF408">
    <property type="entry name" value="OS09G0560450 PROTEIN"/>
    <property type="match status" value="1"/>
</dbReference>
<dbReference type="Gene3D" id="2.130.10.30">
    <property type="entry name" value="Regulator of chromosome condensation 1/beta-lactamase-inhibitor protein II"/>
    <property type="match status" value="2"/>
</dbReference>
<evidence type="ECO:0000256" key="3">
    <source>
        <dbReference type="PROSITE-ProRule" id="PRU00235"/>
    </source>
</evidence>
<dbReference type="Pfam" id="PF13540">
    <property type="entry name" value="RCC1_2"/>
    <property type="match status" value="2"/>
</dbReference>
<keyword evidence="6" id="KW-1185">Reference proteome</keyword>
<feature type="repeat" description="RCC1" evidence="3">
    <location>
        <begin position="184"/>
        <end position="232"/>
    </location>
</feature>
<organism evidence="5 6">
    <name type="scientific">Tritrichomonas musculus</name>
    <dbReference type="NCBI Taxonomy" id="1915356"/>
    <lineage>
        <taxon>Eukaryota</taxon>
        <taxon>Metamonada</taxon>
        <taxon>Parabasalia</taxon>
        <taxon>Tritrichomonadida</taxon>
        <taxon>Tritrichomonadidae</taxon>
        <taxon>Tritrichomonas</taxon>
    </lineage>
</organism>
<dbReference type="SUPFAM" id="SSF50985">
    <property type="entry name" value="RCC1/BLIP-II"/>
    <property type="match status" value="1"/>
</dbReference>
<accession>A0ABR2IJ20</accession>
<dbReference type="InterPro" id="IPR002048">
    <property type="entry name" value="EF_hand_dom"/>
</dbReference>
<proteinExistence type="predicted"/>
<dbReference type="PROSITE" id="PS50012">
    <property type="entry name" value="RCC1_3"/>
    <property type="match status" value="4"/>
</dbReference>
<sequence length="537" mass="59729">MGNNQSSSNYKSADFTPEQLDKLRIEFDNYDENGNHLLELQELEAFLNDHMPDLVRFSRVIMSLFGTGKKGTITFDMFLVFYNSLQTIGVNESDPSSLPMLIFSKLDSDNNYYISYKEIEFLYNLIQPKKSKKKFTKKDAKKLIHEQNPAREDWGLSRDEFIKLFDSFLSQPPEENESSSTSISQIIAVGFNKQHQIGENPKPSQPVKLDIVGSNYRSISAGESHSVIITEDSIVYGMGSNKQFQLGGDKDEYSVPTPLMIYHKRLVWASCGESFTVYLTEDGEIVFCGSACRIINKAFPKPYVIEPESKNRFVYVSACSSRFCAIDSSGTIFIYSSDPRQRPLRNCLPIPAYDVACGYSNISGKFYAIAVTVSGQAFGFEGLNNDLHHFAPIQQLSGIQVKRVFGHSKHLAILTDNGQVWTYGNGNCGQCGNGSNEGNGSFKPIKCNQNLVFTDAALGENHSIFITKDGEAFSCGDNKHFQLCLGMTKKPTLEPTPSNLVLGKAMNAACGSYHTIILLDSQRILHPGMAAFGINQI</sequence>
<evidence type="ECO:0000313" key="6">
    <source>
        <dbReference type="Proteomes" id="UP001470230"/>
    </source>
</evidence>
<feature type="repeat" description="RCC1" evidence="3">
    <location>
        <begin position="233"/>
        <end position="282"/>
    </location>
</feature>
<dbReference type="Proteomes" id="UP001470230">
    <property type="component" value="Unassembled WGS sequence"/>
</dbReference>
<protein>
    <recommendedName>
        <fullName evidence="4">EF-hand domain-containing protein</fullName>
    </recommendedName>
</protein>
<feature type="repeat" description="RCC1" evidence="3">
    <location>
        <begin position="470"/>
        <end position="521"/>
    </location>
</feature>
<dbReference type="PROSITE" id="PS00018">
    <property type="entry name" value="EF_HAND_1"/>
    <property type="match status" value="1"/>
</dbReference>
<gene>
    <name evidence="5" type="ORF">M9Y10_011258</name>
</gene>